<accession>M5UCK1</accession>
<evidence type="ECO:0000313" key="3">
    <source>
        <dbReference type="EMBL" id="EMI55591.1"/>
    </source>
</evidence>
<comment type="similarity">
    <text evidence="1">Belongs to the short-chain dehydrogenases/reductases (SDR) family.</text>
</comment>
<dbReference type="PATRIC" id="fig|1263870.3.peg.3138"/>
<evidence type="ECO:0000256" key="1">
    <source>
        <dbReference type="ARBA" id="ARBA00006484"/>
    </source>
</evidence>
<dbReference type="EMBL" id="ANOH01000207">
    <property type="protein sequence ID" value="EMI55591.1"/>
    <property type="molecule type" value="Genomic_DNA"/>
</dbReference>
<dbReference type="PANTHER" id="PTHR43639:SF1">
    <property type="entry name" value="SHORT-CHAIN DEHYDROGENASE_REDUCTASE FAMILY PROTEIN"/>
    <property type="match status" value="1"/>
</dbReference>
<keyword evidence="4" id="KW-1185">Reference proteome</keyword>
<dbReference type="PRINTS" id="PR00080">
    <property type="entry name" value="SDRFAMILY"/>
</dbReference>
<evidence type="ECO:0000256" key="2">
    <source>
        <dbReference type="ARBA" id="ARBA00023002"/>
    </source>
</evidence>
<dbReference type="InterPro" id="IPR002347">
    <property type="entry name" value="SDR_fam"/>
</dbReference>
<reference evidence="3 4" key="1">
    <citation type="journal article" date="2013" name="Mar. Genomics">
        <title>Expression of sulfatases in Rhodopirellula baltica and the diversity of sulfatases in the genus Rhodopirellula.</title>
        <authorList>
            <person name="Wegner C.E."/>
            <person name="Richter-Heitmann T."/>
            <person name="Klindworth A."/>
            <person name="Klockow C."/>
            <person name="Richter M."/>
            <person name="Achstetter T."/>
            <person name="Glockner F.O."/>
            <person name="Harder J."/>
        </authorList>
    </citation>
    <scope>NUCLEOTIDE SEQUENCE [LARGE SCALE GENOMIC DNA]</scope>
    <source>
        <strain evidence="3 4">SM41</strain>
    </source>
</reference>
<name>M5UCK1_9BACT</name>
<keyword evidence="2" id="KW-0560">Oxidoreductase</keyword>
<dbReference type="SUPFAM" id="SSF51735">
    <property type="entry name" value="NAD(P)-binding Rossmann-fold domains"/>
    <property type="match status" value="1"/>
</dbReference>
<dbReference type="Proteomes" id="UP000011885">
    <property type="component" value="Unassembled WGS sequence"/>
</dbReference>
<comment type="caution">
    <text evidence="3">The sequence shown here is derived from an EMBL/GenBank/DDBJ whole genome shotgun (WGS) entry which is preliminary data.</text>
</comment>
<dbReference type="PRINTS" id="PR00081">
    <property type="entry name" value="GDHRDH"/>
</dbReference>
<dbReference type="AlphaFoldDB" id="M5UCK1"/>
<dbReference type="Pfam" id="PF13561">
    <property type="entry name" value="adh_short_C2"/>
    <property type="match status" value="1"/>
</dbReference>
<sequence length="293" mass="31260">MRRSELGSLSPGSPDLPTPKSLAVARTRLQSTFDTDAPVALITGSGAKRVGRCIAEALSRRGCHIALHANTSADEASEAARQWRDQFGRDAIVVTGSLEEDATCDRIVEQTHAHFGRIDILVNSAAIWKPTALDDITGDEVRRYFQINSVASLLCARAAGRFMSDQPNGGAIINIGDWATQRPYADHAAYFPSKSAVEVITRSLAVELAARNSRVRVNCVQPGPVMLTPDVDDATVQSLVESTLVGRIGCGDDVAEAVAFLCENTFVTGVCLPVDGGRRIFAPDGLQVGRNTG</sequence>
<dbReference type="Gene3D" id="3.40.50.720">
    <property type="entry name" value="NAD(P)-binding Rossmann-like Domain"/>
    <property type="match status" value="1"/>
</dbReference>
<evidence type="ECO:0000313" key="4">
    <source>
        <dbReference type="Proteomes" id="UP000011885"/>
    </source>
</evidence>
<dbReference type="PANTHER" id="PTHR43639">
    <property type="entry name" value="OXIDOREDUCTASE, SHORT-CHAIN DEHYDROGENASE/REDUCTASE FAMILY (AFU_ORTHOLOGUE AFUA_5G02870)"/>
    <property type="match status" value="1"/>
</dbReference>
<dbReference type="GO" id="GO:0016491">
    <property type="term" value="F:oxidoreductase activity"/>
    <property type="evidence" value="ECO:0007669"/>
    <property type="project" value="UniProtKB-KW"/>
</dbReference>
<organism evidence="3 4">
    <name type="scientific">Rhodopirellula sallentina SM41</name>
    <dbReference type="NCBI Taxonomy" id="1263870"/>
    <lineage>
        <taxon>Bacteria</taxon>
        <taxon>Pseudomonadati</taxon>
        <taxon>Planctomycetota</taxon>
        <taxon>Planctomycetia</taxon>
        <taxon>Pirellulales</taxon>
        <taxon>Pirellulaceae</taxon>
        <taxon>Rhodopirellula</taxon>
    </lineage>
</organism>
<gene>
    <name evidence="3" type="ORF">RSSM_02952</name>
</gene>
<protein>
    <submittedName>
        <fullName evidence="3">Short-chain dehydrogenase/reductase SDR</fullName>
    </submittedName>
</protein>
<dbReference type="InterPro" id="IPR036291">
    <property type="entry name" value="NAD(P)-bd_dom_sf"/>
</dbReference>
<proteinExistence type="inferred from homology"/>